<dbReference type="GO" id="GO:0043539">
    <property type="term" value="F:protein serine/threonine kinase activator activity"/>
    <property type="evidence" value="ECO:0007669"/>
    <property type="project" value="InterPro"/>
</dbReference>
<keyword evidence="2" id="KW-0067">ATP-binding</keyword>
<reference evidence="4" key="1">
    <citation type="journal article" date="2021" name="J. Hered.">
        <title>Genome Assembly of Salicaceae Populus deltoides (Eastern Cottonwood) I-69 Based on Nanopore Sequencing and Hi-C Technologies.</title>
        <authorList>
            <person name="Bai S."/>
            <person name="Wu H."/>
            <person name="Zhang J."/>
            <person name="Pan Z."/>
            <person name="Zhao W."/>
            <person name="Li Z."/>
            <person name="Tong C."/>
        </authorList>
    </citation>
    <scope>NUCLEOTIDE SEQUENCE</scope>
    <source>
        <tissue evidence="4">Leaf</tissue>
    </source>
</reference>
<keyword evidence="2" id="KW-0547">Nucleotide-binding</keyword>
<evidence type="ECO:0000256" key="2">
    <source>
        <dbReference type="PROSITE-ProRule" id="PRU10141"/>
    </source>
</evidence>
<evidence type="ECO:0000313" key="5">
    <source>
        <dbReference type="Proteomes" id="UP000807159"/>
    </source>
</evidence>
<comment type="similarity">
    <text evidence="1">Belongs to the protein kinase superfamily. STE Ser/Thr protein kinase family. STE20 subfamily.</text>
</comment>
<dbReference type="GO" id="GO:0005524">
    <property type="term" value="F:ATP binding"/>
    <property type="evidence" value="ECO:0007669"/>
    <property type="project" value="UniProtKB-UniRule"/>
</dbReference>
<feature type="domain" description="Protein kinase" evidence="3">
    <location>
        <begin position="23"/>
        <end position="268"/>
    </location>
</feature>
<protein>
    <recommendedName>
        <fullName evidence="3">Protein kinase domain-containing protein</fullName>
    </recommendedName>
</protein>
<proteinExistence type="inferred from homology"/>
<dbReference type="PROSITE" id="PS50011">
    <property type="entry name" value="PROTEIN_KINASE_DOM"/>
    <property type="match status" value="1"/>
</dbReference>
<dbReference type="GO" id="GO:0004672">
    <property type="term" value="F:protein kinase activity"/>
    <property type="evidence" value="ECO:0007669"/>
    <property type="project" value="InterPro"/>
</dbReference>
<dbReference type="PANTHER" id="PTHR48014:SF7">
    <property type="entry name" value="SERINE_THREONINE-PROTEIN KINASE BLUS1"/>
    <property type="match status" value="1"/>
</dbReference>
<dbReference type="InterPro" id="IPR047173">
    <property type="entry name" value="STRAD_A/B-like"/>
</dbReference>
<dbReference type="Gene3D" id="3.30.200.20">
    <property type="entry name" value="Phosphorylase Kinase, domain 1"/>
    <property type="match status" value="1"/>
</dbReference>
<evidence type="ECO:0000313" key="4">
    <source>
        <dbReference type="EMBL" id="KAH8510294.1"/>
    </source>
</evidence>
<organism evidence="4 5">
    <name type="scientific">Populus deltoides</name>
    <name type="common">Eastern poplar</name>
    <name type="synonym">Eastern cottonwood</name>
    <dbReference type="NCBI Taxonomy" id="3696"/>
    <lineage>
        <taxon>Eukaryota</taxon>
        <taxon>Viridiplantae</taxon>
        <taxon>Streptophyta</taxon>
        <taxon>Embryophyta</taxon>
        <taxon>Tracheophyta</taxon>
        <taxon>Spermatophyta</taxon>
        <taxon>Magnoliopsida</taxon>
        <taxon>eudicotyledons</taxon>
        <taxon>Gunneridae</taxon>
        <taxon>Pentapetalae</taxon>
        <taxon>rosids</taxon>
        <taxon>fabids</taxon>
        <taxon>Malpighiales</taxon>
        <taxon>Salicaceae</taxon>
        <taxon>Saliceae</taxon>
        <taxon>Populus</taxon>
    </lineage>
</organism>
<comment type="caution">
    <text evidence="4">The sequence shown here is derived from an EMBL/GenBank/DDBJ whole genome shotgun (WGS) entry which is preliminary data.</text>
</comment>
<accession>A0A8T2YYF6</accession>
<dbReference type="Pfam" id="PF00069">
    <property type="entry name" value="Pkinase"/>
    <property type="match status" value="1"/>
</dbReference>
<keyword evidence="5" id="KW-1185">Reference proteome</keyword>
<dbReference type="Proteomes" id="UP000807159">
    <property type="component" value="Chromosome 4"/>
</dbReference>
<dbReference type="PROSITE" id="PS00107">
    <property type="entry name" value="PROTEIN_KINASE_ATP"/>
    <property type="match status" value="1"/>
</dbReference>
<evidence type="ECO:0000259" key="3">
    <source>
        <dbReference type="PROSITE" id="PS50011"/>
    </source>
</evidence>
<sequence length="382" mass="42341">MSASSSRAHKLTMLGYPGTEYEFRIMEQIGVGAHAITHKAIQEINSDHFAIKVISLDHCSEADSDAVRRETHAMILHSHPNLLTSYCSFDVDDHNLWLVMPYMAAGSLQSIVSYAFSNGLPENCIAVVLKETLKGLSYLHHQCHLHTYIKKSSSLSSSTRKRLTDVAGTPYWMALEVIQDSDTGYSFKSDIWSFGITALELAHGGRPSFFHLPFSDSLKLKMKKRVSFLQELPRVKFHSDVFFFTLPNIEERFKERKALHDRTPSQIAAGTVTNSAGSAVKNRRINGWKFNESKLELEQGFYADADVKTVHFGGETIIDKDTNIELSESPGGSGDLEGLVVDHAGTNISGIEGAIETSNPDTIELKDLVEIKGHAEGIIVRS</sequence>
<name>A0A8T2YYF6_POPDE</name>
<dbReference type="SUPFAM" id="SSF56112">
    <property type="entry name" value="Protein kinase-like (PK-like)"/>
    <property type="match status" value="1"/>
</dbReference>
<dbReference type="EMBL" id="JACEGQ020000004">
    <property type="protein sequence ID" value="KAH8510294.1"/>
    <property type="molecule type" value="Genomic_DNA"/>
</dbReference>
<dbReference type="PANTHER" id="PTHR48014">
    <property type="entry name" value="SERINE/THREONINE-PROTEIN KINASE FRAY2"/>
    <property type="match status" value="1"/>
</dbReference>
<feature type="binding site" evidence="2">
    <location>
        <position position="52"/>
    </location>
    <ligand>
        <name>ATP</name>
        <dbReference type="ChEBI" id="CHEBI:30616"/>
    </ligand>
</feature>
<dbReference type="Gene3D" id="1.10.510.10">
    <property type="entry name" value="Transferase(Phosphotransferase) domain 1"/>
    <property type="match status" value="1"/>
</dbReference>
<dbReference type="AlphaFoldDB" id="A0A8T2YYF6"/>
<dbReference type="InterPro" id="IPR011009">
    <property type="entry name" value="Kinase-like_dom_sf"/>
</dbReference>
<dbReference type="InterPro" id="IPR017441">
    <property type="entry name" value="Protein_kinase_ATP_BS"/>
</dbReference>
<dbReference type="InterPro" id="IPR000719">
    <property type="entry name" value="Prot_kinase_dom"/>
</dbReference>
<evidence type="ECO:0000256" key="1">
    <source>
        <dbReference type="ARBA" id="ARBA00008874"/>
    </source>
</evidence>
<gene>
    <name evidence="4" type="ORF">H0E87_008009</name>
</gene>
<dbReference type="GO" id="GO:1902456">
    <property type="term" value="P:regulation of stomatal opening"/>
    <property type="evidence" value="ECO:0007669"/>
    <property type="project" value="TreeGrafter"/>
</dbReference>